<comment type="caution">
    <text evidence="1">The sequence shown here is derived from an EMBL/GenBank/DDBJ whole genome shotgun (WGS) entry which is preliminary data.</text>
</comment>
<gene>
    <name evidence="1" type="ORF">OUY22_06400</name>
</gene>
<evidence type="ECO:0000313" key="1">
    <source>
        <dbReference type="EMBL" id="MDA0633045.1"/>
    </source>
</evidence>
<name>A0ABT4S7X2_9ACTN</name>
<dbReference type="RefSeq" id="WP_270153847.1">
    <property type="nucleotide sequence ID" value="NZ_JAPNNL010000015.1"/>
</dbReference>
<accession>A0ABT4S7X2</accession>
<proteinExistence type="predicted"/>
<evidence type="ECO:0000313" key="2">
    <source>
        <dbReference type="Proteomes" id="UP001144036"/>
    </source>
</evidence>
<sequence>MAVTWVLKPEDVARIRFAFSPLWELVASLRTLQDPARQALHLPWLTCVRPRLAGLDLDELLALVPPTASSGRASTRCSNATCCAVRGSSPAAARASCSPRSTRP</sequence>
<dbReference type="Proteomes" id="UP001144036">
    <property type="component" value="Unassembled WGS sequence"/>
</dbReference>
<keyword evidence="2" id="KW-1185">Reference proteome</keyword>
<reference evidence="1" key="1">
    <citation type="submission" date="2022-11" db="EMBL/GenBank/DDBJ databases">
        <title>Nonomuraea corallina sp. nov., a new species of the genus Nonomuraea isolated from sea side sediment in Thai sea.</title>
        <authorList>
            <person name="Ngamcharungchit C."/>
            <person name="Matsumoto A."/>
            <person name="Suriyachadkun C."/>
            <person name="Panbangred W."/>
            <person name="Inahashi Y."/>
            <person name="Intra B."/>
        </authorList>
    </citation>
    <scope>NUCLEOTIDE SEQUENCE</scope>
    <source>
        <strain evidence="1">MCN248</strain>
    </source>
</reference>
<organism evidence="1 2">
    <name type="scientific">Nonomuraea corallina</name>
    <dbReference type="NCBI Taxonomy" id="2989783"/>
    <lineage>
        <taxon>Bacteria</taxon>
        <taxon>Bacillati</taxon>
        <taxon>Actinomycetota</taxon>
        <taxon>Actinomycetes</taxon>
        <taxon>Streptosporangiales</taxon>
        <taxon>Streptosporangiaceae</taxon>
        <taxon>Nonomuraea</taxon>
    </lineage>
</organism>
<dbReference type="EMBL" id="JAPNNL010000015">
    <property type="protein sequence ID" value="MDA0633045.1"/>
    <property type="molecule type" value="Genomic_DNA"/>
</dbReference>
<protein>
    <recommendedName>
        <fullName evidence="3">Transcriptional regulator</fullName>
    </recommendedName>
</protein>
<evidence type="ECO:0008006" key="3">
    <source>
        <dbReference type="Google" id="ProtNLM"/>
    </source>
</evidence>